<keyword evidence="2" id="KW-0378">Hydrolase</keyword>
<name>A0A285D813_9BACI</name>
<accession>A0A285D813</accession>
<organism evidence="2 3">
    <name type="scientific">Bacillus oleivorans</name>
    <dbReference type="NCBI Taxonomy" id="1448271"/>
    <lineage>
        <taxon>Bacteria</taxon>
        <taxon>Bacillati</taxon>
        <taxon>Bacillota</taxon>
        <taxon>Bacilli</taxon>
        <taxon>Bacillales</taxon>
        <taxon>Bacillaceae</taxon>
        <taxon>Bacillus</taxon>
    </lineage>
</organism>
<dbReference type="EMBL" id="OAOP01000023">
    <property type="protein sequence ID" value="SNX75959.1"/>
    <property type="molecule type" value="Genomic_DNA"/>
</dbReference>
<dbReference type="GO" id="GO:0004519">
    <property type="term" value="F:endonuclease activity"/>
    <property type="evidence" value="ECO:0007669"/>
    <property type="project" value="UniProtKB-KW"/>
</dbReference>
<dbReference type="RefSeq" id="WP_097160858.1">
    <property type="nucleotide sequence ID" value="NZ_JBEPMQ010000027.1"/>
</dbReference>
<proteinExistence type="predicted"/>
<protein>
    <submittedName>
        <fullName evidence="2">HNH endonuclease</fullName>
    </submittedName>
</protein>
<reference evidence="2 3" key="1">
    <citation type="submission" date="2017-08" db="EMBL/GenBank/DDBJ databases">
        <authorList>
            <person name="de Groot N.N."/>
        </authorList>
    </citation>
    <scope>NUCLEOTIDE SEQUENCE [LARGE SCALE GENOMIC DNA]</scope>
    <source>
        <strain evidence="2 3">JC228</strain>
    </source>
</reference>
<dbReference type="Proteomes" id="UP000219546">
    <property type="component" value="Unassembled WGS sequence"/>
</dbReference>
<dbReference type="Gene3D" id="3.90.75.20">
    <property type="match status" value="1"/>
</dbReference>
<dbReference type="InterPro" id="IPR044925">
    <property type="entry name" value="His-Me_finger_sf"/>
</dbReference>
<evidence type="ECO:0000313" key="2">
    <source>
        <dbReference type="EMBL" id="SNX75959.1"/>
    </source>
</evidence>
<dbReference type="InterPro" id="IPR003615">
    <property type="entry name" value="HNH_nuc"/>
</dbReference>
<gene>
    <name evidence="2" type="ORF">SAMN05877753_12310</name>
</gene>
<evidence type="ECO:0000313" key="3">
    <source>
        <dbReference type="Proteomes" id="UP000219546"/>
    </source>
</evidence>
<feature type="domain" description="HNH nuclease" evidence="1">
    <location>
        <begin position="121"/>
        <end position="162"/>
    </location>
</feature>
<dbReference type="Pfam" id="PF13392">
    <property type="entry name" value="HNH_3"/>
    <property type="match status" value="1"/>
</dbReference>
<dbReference type="SUPFAM" id="SSF54060">
    <property type="entry name" value="His-Me finger endonucleases"/>
    <property type="match status" value="1"/>
</dbReference>
<keyword evidence="2" id="KW-0255">Endonuclease</keyword>
<evidence type="ECO:0000259" key="1">
    <source>
        <dbReference type="Pfam" id="PF13392"/>
    </source>
</evidence>
<keyword evidence="3" id="KW-1185">Reference proteome</keyword>
<keyword evidence="2" id="KW-0540">Nuclease</keyword>
<dbReference type="OrthoDB" id="6631788at2"/>
<dbReference type="AlphaFoldDB" id="A0A285D813"/>
<sequence>MKICTVANCEKKVLAKGLCNTHYWRKYRTGDPTKLINQPRSKYKHCKAADCYREVFSKGYCRKHYKRLYKHGDVNTVHDKRAIPIDFVVDENGCFNCTSHKRNKFGYPLVGLRGKSSPMYRKIYEEMFGDIPEGLCIRHKCDNPQCINPEHLELGTHFDNMQDKVKRGRQPRGEDIYSHVLTEEEVIEIKKLLNMRHILIKDIAKIYGVNPSTIGDIKNGRTWKHLSIS</sequence>